<sequence length="31" mass="3390">MAKRGITDINLIGFYHVPIAALVMGFLMLLA</sequence>
<keyword evidence="1" id="KW-0812">Transmembrane</keyword>
<comment type="caution">
    <text evidence="2">The sequence shown here is derived from an EMBL/GenBank/DDBJ whole genome shotgun (WGS) entry which is preliminary data.</text>
</comment>
<reference evidence="2" key="1">
    <citation type="journal article" date="2014" name="Front. Microbiol.">
        <title>High frequency of phylogenetically diverse reductive dehalogenase-homologous genes in deep subseafloor sedimentary metagenomes.</title>
        <authorList>
            <person name="Kawai M."/>
            <person name="Futagami T."/>
            <person name="Toyoda A."/>
            <person name="Takaki Y."/>
            <person name="Nishi S."/>
            <person name="Hori S."/>
            <person name="Arai W."/>
            <person name="Tsubouchi T."/>
            <person name="Morono Y."/>
            <person name="Uchiyama I."/>
            <person name="Ito T."/>
            <person name="Fujiyama A."/>
            <person name="Inagaki F."/>
            <person name="Takami H."/>
        </authorList>
    </citation>
    <scope>NUCLEOTIDE SEQUENCE</scope>
    <source>
        <strain evidence="2">Expedition CK06-06</strain>
    </source>
</reference>
<evidence type="ECO:0000313" key="2">
    <source>
        <dbReference type="EMBL" id="GAG24519.1"/>
    </source>
</evidence>
<evidence type="ECO:0000256" key="1">
    <source>
        <dbReference type="SAM" id="Phobius"/>
    </source>
</evidence>
<keyword evidence="1" id="KW-0472">Membrane</keyword>
<organism evidence="2">
    <name type="scientific">marine sediment metagenome</name>
    <dbReference type="NCBI Taxonomy" id="412755"/>
    <lineage>
        <taxon>unclassified sequences</taxon>
        <taxon>metagenomes</taxon>
        <taxon>ecological metagenomes</taxon>
    </lineage>
</organism>
<dbReference type="EMBL" id="BARS01033309">
    <property type="protein sequence ID" value="GAG24519.1"/>
    <property type="molecule type" value="Genomic_DNA"/>
</dbReference>
<dbReference type="AlphaFoldDB" id="X0W173"/>
<gene>
    <name evidence="2" type="ORF">S01H1_51613</name>
</gene>
<keyword evidence="1" id="KW-1133">Transmembrane helix</keyword>
<feature type="non-terminal residue" evidence="2">
    <location>
        <position position="31"/>
    </location>
</feature>
<accession>X0W173</accession>
<protein>
    <submittedName>
        <fullName evidence="2">Uncharacterized protein</fullName>
    </submittedName>
</protein>
<name>X0W173_9ZZZZ</name>
<proteinExistence type="predicted"/>
<feature type="transmembrane region" description="Helical" evidence="1">
    <location>
        <begin position="12"/>
        <end position="30"/>
    </location>
</feature>